<evidence type="ECO:0000256" key="3">
    <source>
        <dbReference type="ARBA" id="ARBA00022692"/>
    </source>
</evidence>
<dbReference type="InterPro" id="IPR038078">
    <property type="entry name" value="PhoU-like_sf"/>
</dbReference>
<evidence type="ECO:0000313" key="9">
    <source>
        <dbReference type="Proteomes" id="UP001056291"/>
    </source>
</evidence>
<feature type="domain" description="PhoU" evidence="7">
    <location>
        <begin position="322"/>
        <end position="400"/>
    </location>
</feature>
<dbReference type="InterPro" id="IPR003841">
    <property type="entry name" value="Na/Pi_transpt"/>
</dbReference>
<dbReference type="NCBIfam" id="NF037997">
    <property type="entry name" value="Na_Pi_symport"/>
    <property type="match status" value="1"/>
</dbReference>
<dbReference type="Pfam" id="PF02690">
    <property type="entry name" value="Na_Pi_cotrans"/>
    <property type="match status" value="2"/>
</dbReference>
<dbReference type="Proteomes" id="UP001056291">
    <property type="component" value="Chromosome"/>
</dbReference>
<evidence type="ECO:0000313" key="8">
    <source>
        <dbReference type="EMBL" id="USG63010.1"/>
    </source>
</evidence>
<evidence type="ECO:0000256" key="6">
    <source>
        <dbReference type="SAM" id="Phobius"/>
    </source>
</evidence>
<feature type="transmembrane region" description="Helical" evidence="6">
    <location>
        <begin position="262"/>
        <end position="281"/>
    </location>
</feature>
<accession>A0ABY4WB65</accession>
<feature type="transmembrane region" description="Helical" evidence="6">
    <location>
        <begin position="85"/>
        <end position="102"/>
    </location>
</feature>
<dbReference type="Pfam" id="PF01895">
    <property type="entry name" value="PhoU"/>
    <property type="match status" value="1"/>
</dbReference>
<feature type="transmembrane region" description="Helical" evidence="6">
    <location>
        <begin position="153"/>
        <end position="177"/>
    </location>
</feature>
<keyword evidence="9" id="KW-1185">Reference proteome</keyword>
<evidence type="ECO:0000256" key="2">
    <source>
        <dbReference type="ARBA" id="ARBA00022475"/>
    </source>
</evidence>
<dbReference type="EMBL" id="CP098747">
    <property type="protein sequence ID" value="USG63010.1"/>
    <property type="molecule type" value="Genomic_DNA"/>
</dbReference>
<dbReference type="PANTHER" id="PTHR10010:SF46">
    <property type="entry name" value="SODIUM-DEPENDENT PHOSPHATE TRANSPORT PROTEIN 2B"/>
    <property type="match status" value="1"/>
</dbReference>
<proteinExistence type="predicted"/>
<protein>
    <submittedName>
        <fullName evidence="8">Na/Pi cotransporter family protein</fullName>
    </submittedName>
</protein>
<organism evidence="8 9">
    <name type="scientific">Sneathiella marina</name>
    <dbReference type="NCBI Taxonomy" id="2950108"/>
    <lineage>
        <taxon>Bacteria</taxon>
        <taxon>Pseudomonadati</taxon>
        <taxon>Pseudomonadota</taxon>
        <taxon>Alphaproteobacteria</taxon>
        <taxon>Sneathiellales</taxon>
        <taxon>Sneathiellaceae</taxon>
        <taxon>Sneathiella</taxon>
    </lineage>
</organism>
<evidence type="ECO:0000256" key="1">
    <source>
        <dbReference type="ARBA" id="ARBA00004651"/>
    </source>
</evidence>
<name>A0ABY4WB65_9PROT</name>
<feature type="transmembrane region" description="Helical" evidence="6">
    <location>
        <begin position="189"/>
        <end position="209"/>
    </location>
</feature>
<feature type="transmembrane region" description="Helical" evidence="6">
    <location>
        <begin position="221"/>
        <end position="242"/>
    </location>
</feature>
<gene>
    <name evidence="8" type="ORF">NBZ79_08465</name>
</gene>
<dbReference type="Gene3D" id="1.20.58.220">
    <property type="entry name" value="Phosphate transport system protein phou homolog 2, domain 2"/>
    <property type="match status" value="1"/>
</dbReference>
<dbReference type="SUPFAM" id="SSF109755">
    <property type="entry name" value="PhoU-like"/>
    <property type="match status" value="1"/>
</dbReference>
<dbReference type="InterPro" id="IPR026022">
    <property type="entry name" value="PhoU_dom"/>
</dbReference>
<keyword evidence="2" id="KW-1003">Cell membrane</keyword>
<evidence type="ECO:0000256" key="4">
    <source>
        <dbReference type="ARBA" id="ARBA00022989"/>
    </source>
</evidence>
<comment type="subcellular location">
    <subcellularLocation>
        <location evidence="1">Cell membrane</location>
        <topology evidence="1">Multi-pass membrane protein</topology>
    </subcellularLocation>
</comment>
<keyword evidence="4 6" id="KW-1133">Transmembrane helix</keyword>
<keyword evidence="5 6" id="KW-0472">Membrane</keyword>
<reference evidence="8" key="1">
    <citation type="submission" date="2022-06" db="EMBL/GenBank/DDBJ databases">
        <title>Sneathiella actinostolidae sp. nov., isolated from a sea anemonein the Western Pacific Ocean.</title>
        <authorList>
            <person name="Wei M.J."/>
        </authorList>
    </citation>
    <scope>NUCLEOTIDE SEQUENCE</scope>
    <source>
        <strain evidence="8">PHK-P5</strain>
    </source>
</reference>
<evidence type="ECO:0000259" key="7">
    <source>
        <dbReference type="Pfam" id="PF01895"/>
    </source>
</evidence>
<evidence type="ECO:0000256" key="5">
    <source>
        <dbReference type="ARBA" id="ARBA00023136"/>
    </source>
</evidence>
<sequence length="519" mass="56354">MVNTGVMRAFGRELGAFLKFCLKNRFQSFFGGLSVTMLLQSSTATALLTASFAGKGLVPAAAGIAIMLGADVGTTLVAQVLSFDLSFLAPVLLFVGFVRHATASSTRAKNLGRIILGLGMMLTALKLLAFASEPIRTSEISQFVLSSLSGEPVLVVILAALITIIAHSSLATVLFSLSLAATGNFPMDVAFAMVLGANLGGAVPPIMATMKADKAARRPPLGNLFCRLIIVVVMVPFVNVVGPELALLEASPARQLVNFHTMLNLACVVIFLPFVGPLGRLTERLLPDNTRADENIPTPLYLDKAALDSPQLAMANAVRDTLRMGEILENMCRNTKDAMVTGNPQLFPKIRAGDQYVDDFDRAIKNYLTKLGRESLEEEDEARCREILSFTTNLDHIGNIVVMNMTEMIESSVKNQVNFALEDQEDFVKLFDIILTNLGLALTVLMTSEPASAKNLIQRKQLFREAERKSVNNHLRRLRSNRTMDQEASAMHLSLMSDLRRINSLAAAGAYLVAGLKEH</sequence>
<feature type="transmembrane region" description="Helical" evidence="6">
    <location>
        <begin position="114"/>
        <end position="132"/>
    </location>
</feature>
<keyword evidence="3 6" id="KW-0812">Transmembrane</keyword>
<dbReference type="PANTHER" id="PTHR10010">
    <property type="entry name" value="SOLUTE CARRIER FAMILY 34 SODIUM PHOSPHATE , MEMBER 2-RELATED"/>
    <property type="match status" value="1"/>
</dbReference>